<dbReference type="InterPro" id="IPR007016">
    <property type="entry name" value="O-antigen_ligase-rel_domated"/>
</dbReference>
<dbReference type="EMBL" id="AJAQ01000016">
    <property type="protein sequence ID" value="EOH93803.1"/>
    <property type="molecule type" value="Genomic_DNA"/>
</dbReference>
<organism evidence="7 8">
    <name type="scientific">Enterococcus pallens ATCC BAA-351</name>
    <dbReference type="NCBI Taxonomy" id="1158607"/>
    <lineage>
        <taxon>Bacteria</taxon>
        <taxon>Bacillati</taxon>
        <taxon>Bacillota</taxon>
        <taxon>Bacilli</taxon>
        <taxon>Lactobacillales</taxon>
        <taxon>Enterococcaceae</taxon>
        <taxon>Enterococcus</taxon>
    </lineage>
</organism>
<feature type="transmembrane region" description="Helical" evidence="5">
    <location>
        <begin position="79"/>
        <end position="96"/>
    </location>
</feature>
<keyword evidence="2 5" id="KW-0812">Transmembrane</keyword>
<dbReference type="STRING" id="160454.RV10_GL000662"/>
<dbReference type="HOGENOM" id="CLU_612149_0_0_9"/>
<keyword evidence="4 5" id="KW-0472">Membrane</keyword>
<dbReference type="OrthoDB" id="1997323at2"/>
<feature type="transmembrane region" description="Helical" evidence="5">
    <location>
        <begin position="180"/>
        <end position="199"/>
    </location>
</feature>
<dbReference type="Proteomes" id="UP000013782">
    <property type="component" value="Unassembled WGS sequence"/>
</dbReference>
<evidence type="ECO:0000256" key="5">
    <source>
        <dbReference type="SAM" id="Phobius"/>
    </source>
</evidence>
<evidence type="ECO:0000313" key="7">
    <source>
        <dbReference type="EMBL" id="EOH93803.1"/>
    </source>
</evidence>
<name>R2QEZ2_9ENTE</name>
<feature type="transmembrane region" description="Helical" evidence="5">
    <location>
        <begin position="131"/>
        <end position="149"/>
    </location>
</feature>
<keyword evidence="3 5" id="KW-1133">Transmembrane helix</keyword>
<proteinExistence type="predicted"/>
<feature type="transmembrane region" description="Helical" evidence="5">
    <location>
        <begin position="351"/>
        <end position="374"/>
    </location>
</feature>
<feature type="domain" description="O-antigen ligase-related" evidence="6">
    <location>
        <begin position="214"/>
        <end position="351"/>
    </location>
</feature>
<accession>R2QEZ2</accession>
<comment type="caution">
    <text evidence="7">The sequence shown here is derived from an EMBL/GenBank/DDBJ whole genome shotgun (WGS) entry which is preliminary data.</text>
</comment>
<evidence type="ECO:0000256" key="4">
    <source>
        <dbReference type="ARBA" id="ARBA00023136"/>
    </source>
</evidence>
<evidence type="ECO:0000256" key="2">
    <source>
        <dbReference type="ARBA" id="ARBA00022692"/>
    </source>
</evidence>
<dbReference type="GO" id="GO:0016020">
    <property type="term" value="C:membrane"/>
    <property type="evidence" value="ECO:0007669"/>
    <property type="project" value="UniProtKB-SubCell"/>
</dbReference>
<gene>
    <name evidence="7" type="ORF">UAU_02499</name>
</gene>
<protein>
    <recommendedName>
        <fullName evidence="6">O-antigen ligase-related domain-containing protein</fullName>
    </recommendedName>
</protein>
<feature type="transmembrane region" description="Helical" evidence="5">
    <location>
        <begin position="250"/>
        <end position="271"/>
    </location>
</feature>
<evidence type="ECO:0000256" key="1">
    <source>
        <dbReference type="ARBA" id="ARBA00004141"/>
    </source>
</evidence>
<keyword evidence="8" id="KW-1185">Reference proteome</keyword>
<dbReference type="RefSeq" id="WP_010757489.1">
    <property type="nucleotide sequence ID" value="NZ_ASWD01000001.1"/>
</dbReference>
<sequence>MERVTSQKDKLFNQGAININLYTLMNVLIVAIFFIPDYLGFSFLNVQRLCLLVIWCLIMRTPQRRQDFFQVITKMHYNVLFIIYIAVLLITSLVRINPNTLLNPLFDQIAVFYTALYLFNAGFPVEKFQQLLIKITYILCFMGIIEYLTKFSIFTKFEIIKGLTTGEYIRGGSYRIFGPAHHPLGYGLFLILMLAIICYKKDSGLNLFNRPFGVTLIFINTLMTGSRSTIGILMLAIALVAIFSTRKREVLLISSVIAGMVLCLFVLLFHLTPIQSLLSRFSLVIDAVLNTNLASNFNTEDLSTYKNSEQYREWLPKILSLAWLNPFLGQGNGYQFNWYYQGFHIHSIDNYYINQFIKVAYPGLIIQLILYLCFMGRMLKTALLKSSQLSLALLISCGCYFINLYWVDALGTLDYVFMLFAAAYHLSEPIERESKSNYENIGHHGYL</sequence>
<dbReference type="PATRIC" id="fig|1158607.3.peg.2473"/>
<dbReference type="AlphaFoldDB" id="R2QEZ2"/>
<feature type="transmembrane region" description="Helical" evidence="5">
    <location>
        <begin position="386"/>
        <end position="403"/>
    </location>
</feature>
<comment type="subcellular location">
    <subcellularLocation>
        <location evidence="1">Membrane</location>
        <topology evidence="1">Multi-pass membrane protein</topology>
    </subcellularLocation>
</comment>
<reference evidence="7 8" key="1">
    <citation type="submission" date="2013-02" db="EMBL/GenBank/DDBJ databases">
        <title>The Genome Sequence of Enterococcus pallens BAA-351.</title>
        <authorList>
            <consortium name="The Broad Institute Genome Sequencing Platform"/>
            <consortium name="The Broad Institute Genome Sequencing Center for Infectious Disease"/>
            <person name="Earl A.M."/>
            <person name="Gilmore M.S."/>
            <person name="Lebreton F."/>
            <person name="Walker B."/>
            <person name="Young S.K."/>
            <person name="Zeng Q."/>
            <person name="Gargeya S."/>
            <person name="Fitzgerald M."/>
            <person name="Haas B."/>
            <person name="Abouelleil A."/>
            <person name="Alvarado L."/>
            <person name="Arachchi H.M."/>
            <person name="Berlin A.M."/>
            <person name="Chapman S.B."/>
            <person name="Dewar J."/>
            <person name="Goldberg J."/>
            <person name="Griggs A."/>
            <person name="Gujja S."/>
            <person name="Hansen M."/>
            <person name="Howarth C."/>
            <person name="Imamovic A."/>
            <person name="Larimer J."/>
            <person name="McCowan C."/>
            <person name="Murphy C."/>
            <person name="Neiman D."/>
            <person name="Pearson M."/>
            <person name="Priest M."/>
            <person name="Roberts A."/>
            <person name="Saif S."/>
            <person name="Shea T."/>
            <person name="Sisk P."/>
            <person name="Sykes S."/>
            <person name="Wortman J."/>
            <person name="Nusbaum C."/>
            <person name="Birren B."/>
        </authorList>
    </citation>
    <scope>NUCLEOTIDE SEQUENCE [LARGE SCALE GENOMIC DNA]</scope>
    <source>
        <strain evidence="7 8">ATCC BAA-351</strain>
    </source>
</reference>
<evidence type="ECO:0000259" key="6">
    <source>
        <dbReference type="Pfam" id="PF04932"/>
    </source>
</evidence>
<feature type="transmembrane region" description="Helical" evidence="5">
    <location>
        <begin position="12"/>
        <end position="35"/>
    </location>
</feature>
<feature type="transmembrane region" description="Helical" evidence="5">
    <location>
        <begin position="41"/>
        <end position="58"/>
    </location>
</feature>
<evidence type="ECO:0000313" key="8">
    <source>
        <dbReference type="Proteomes" id="UP000013782"/>
    </source>
</evidence>
<dbReference type="Pfam" id="PF04932">
    <property type="entry name" value="Wzy_C"/>
    <property type="match status" value="1"/>
</dbReference>
<dbReference type="eggNOG" id="COG3307">
    <property type="taxonomic scope" value="Bacteria"/>
</dbReference>
<evidence type="ECO:0000256" key="3">
    <source>
        <dbReference type="ARBA" id="ARBA00022989"/>
    </source>
</evidence>
<feature type="transmembrane region" description="Helical" evidence="5">
    <location>
        <begin position="211"/>
        <end position="244"/>
    </location>
</feature>